<evidence type="ECO:0000313" key="8">
    <source>
        <dbReference type="Proteomes" id="UP000094094"/>
    </source>
</evidence>
<organism evidence="7 8">
    <name type="scientific">Streptomyces lydicus</name>
    <dbReference type="NCBI Taxonomy" id="47763"/>
    <lineage>
        <taxon>Bacteria</taxon>
        <taxon>Bacillati</taxon>
        <taxon>Actinomycetota</taxon>
        <taxon>Actinomycetes</taxon>
        <taxon>Kitasatosporales</taxon>
        <taxon>Streptomycetaceae</taxon>
        <taxon>Streptomyces</taxon>
    </lineage>
</organism>
<keyword evidence="3" id="KW-0132">Cell division</keyword>
<dbReference type="Pfam" id="PF04686">
    <property type="entry name" value="SsgA"/>
    <property type="match status" value="1"/>
</dbReference>
<gene>
    <name evidence="7" type="ORF">SL103_23880</name>
</gene>
<proteinExistence type="inferred from homology"/>
<dbReference type="OrthoDB" id="3853096at2"/>
<dbReference type="InterPro" id="IPR038658">
    <property type="entry name" value="SsgB_sf"/>
</dbReference>
<accession>A0A1D7VQ49</accession>
<keyword evidence="8" id="KW-1185">Reference proteome</keyword>
<evidence type="ECO:0000313" key="7">
    <source>
        <dbReference type="EMBL" id="AOP48879.1"/>
    </source>
</evidence>
<dbReference type="RefSeq" id="WP_069570998.1">
    <property type="nucleotide sequence ID" value="NZ_CP017157.1"/>
</dbReference>
<dbReference type="EMBL" id="CP017157">
    <property type="protein sequence ID" value="AOP48879.1"/>
    <property type="molecule type" value="Genomic_DNA"/>
</dbReference>
<keyword evidence="4" id="KW-0749">Sporulation</keyword>
<comment type="similarity">
    <text evidence="2">Belongs to the SsgA family.</text>
</comment>
<evidence type="ECO:0000256" key="2">
    <source>
        <dbReference type="ARBA" id="ARBA00009323"/>
    </source>
</evidence>
<keyword evidence="6" id="KW-0131">Cell cycle</keyword>
<dbReference type="GO" id="GO:0000917">
    <property type="term" value="P:division septum assembly"/>
    <property type="evidence" value="ECO:0007669"/>
    <property type="project" value="UniProtKB-KW"/>
</dbReference>
<comment type="subcellular location">
    <subcellularLocation>
        <location evidence="1">Cell septum</location>
    </subcellularLocation>
</comment>
<evidence type="ECO:0000256" key="4">
    <source>
        <dbReference type="ARBA" id="ARBA00022969"/>
    </source>
</evidence>
<protein>
    <submittedName>
        <fullName evidence="7">Regulator</fullName>
    </submittedName>
</protein>
<evidence type="ECO:0000256" key="6">
    <source>
        <dbReference type="ARBA" id="ARBA00023306"/>
    </source>
</evidence>
<dbReference type="Gene3D" id="2.30.31.20">
    <property type="entry name" value="Sporulation-specific cell division protein SsgB"/>
    <property type="match status" value="1"/>
</dbReference>
<reference evidence="7 8" key="1">
    <citation type="submission" date="2016-09" db="EMBL/GenBank/DDBJ databases">
        <title>Complete genome sequencing of Streptomyces lydicus 103 and metabolic pathways analysis of antibiotic biosynthesis.</title>
        <authorList>
            <person name="Jia N."/>
            <person name="Ding M.-Z."/>
            <person name="Gao F."/>
            <person name="Yuan Y.-J."/>
        </authorList>
    </citation>
    <scope>NUCLEOTIDE SEQUENCE [LARGE SCALE GENOMIC DNA]</scope>
    <source>
        <strain evidence="7 8">103</strain>
    </source>
</reference>
<dbReference type="AlphaFoldDB" id="A0A1D7VQ49"/>
<evidence type="ECO:0000256" key="5">
    <source>
        <dbReference type="ARBA" id="ARBA00023210"/>
    </source>
</evidence>
<dbReference type="KEGG" id="slc:SL103_23880"/>
<dbReference type="GO" id="GO:0030435">
    <property type="term" value="P:sporulation resulting in formation of a cellular spore"/>
    <property type="evidence" value="ECO:0007669"/>
    <property type="project" value="UniProtKB-KW"/>
</dbReference>
<evidence type="ECO:0000256" key="1">
    <source>
        <dbReference type="ARBA" id="ARBA00004431"/>
    </source>
</evidence>
<dbReference type="InterPro" id="IPR006776">
    <property type="entry name" value="SsgB"/>
</dbReference>
<keyword evidence="5" id="KW-0717">Septation</keyword>
<dbReference type="Proteomes" id="UP000094094">
    <property type="component" value="Chromosome"/>
</dbReference>
<dbReference type="GO" id="GO:0030428">
    <property type="term" value="C:cell septum"/>
    <property type="evidence" value="ECO:0007669"/>
    <property type="project" value="UniProtKB-SubCell"/>
</dbReference>
<evidence type="ECO:0000256" key="3">
    <source>
        <dbReference type="ARBA" id="ARBA00022618"/>
    </source>
</evidence>
<sequence>MSSVIDQAVQARLIASAPLSRAIPASLRYDRTDPFAVRLAFPPAASLDGAEVTWTFARELLEEGLCEPAGAGDVQIWPANPDGEREVVVVEFHTPDGMALVQFDAQDLRNFLDRSYGIVPRGGEIQHLDVEGDLAALLRGA</sequence>
<name>A0A1D7VQ49_9ACTN</name>